<feature type="transmembrane region" description="Helical" evidence="14">
    <location>
        <begin position="625"/>
        <end position="648"/>
    </location>
</feature>
<evidence type="ECO:0000256" key="5">
    <source>
        <dbReference type="ARBA" id="ARBA00022692"/>
    </source>
</evidence>
<keyword evidence="4" id="KW-0433">Leucine-rich repeat</keyword>
<dbReference type="GO" id="GO:0043235">
    <property type="term" value="C:receptor complex"/>
    <property type="evidence" value="ECO:0007669"/>
    <property type="project" value="TreeGrafter"/>
</dbReference>
<evidence type="ECO:0000256" key="1">
    <source>
        <dbReference type="ARBA" id="ARBA00004479"/>
    </source>
</evidence>
<keyword evidence="8" id="KW-0391">Immunity</keyword>
<dbReference type="SMART" id="SM00369">
    <property type="entry name" value="LRR_TYP"/>
    <property type="match status" value="6"/>
</dbReference>
<dbReference type="PROSITE" id="PS51450">
    <property type="entry name" value="LRR"/>
    <property type="match status" value="3"/>
</dbReference>
<reference evidence="16" key="1">
    <citation type="submission" date="2025-08" db="UniProtKB">
        <authorList>
            <consortium name="Ensembl"/>
        </authorList>
    </citation>
    <scope>IDENTIFICATION</scope>
</reference>
<keyword evidence="9 14" id="KW-1133">Transmembrane helix</keyword>
<evidence type="ECO:0000256" key="3">
    <source>
        <dbReference type="ARBA" id="ARBA00022588"/>
    </source>
</evidence>
<dbReference type="PANTHER" id="PTHR24365:SF17">
    <property type="entry name" value="TOLL-LIKE RECEPTOR 2"/>
    <property type="match status" value="1"/>
</dbReference>
<dbReference type="Gene3D" id="3.40.50.10140">
    <property type="entry name" value="Toll/interleukin-1 receptor homology (TIR) domain"/>
    <property type="match status" value="1"/>
</dbReference>
<dbReference type="FunFam" id="3.40.50.10140:FF:000001">
    <property type="entry name" value="Toll-like receptor 2"/>
    <property type="match status" value="1"/>
</dbReference>
<dbReference type="PROSITE" id="PS50104">
    <property type="entry name" value="TIR"/>
    <property type="match status" value="1"/>
</dbReference>
<evidence type="ECO:0000256" key="10">
    <source>
        <dbReference type="ARBA" id="ARBA00023136"/>
    </source>
</evidence>
<dbReference type="Pfam" id="PF13855">
    <property type="entry name" value="LRR_8"/>
    <property type="match status" value="1"/>
</dbReference>
<evidence type="ECO:0000256" key="4">
    <source>
        <dbReference type="ARBA" id="ARBA00022614"/>
    </source>
</evidence>
<protein>
    <recommendedName>
        <fullName evidence="15">TIR domain-containing protein</fullName>
    </recommendedName>
</protein>
<keyword evidence="6" id="KW-0732">Signal</keyword>
<dbReference type="InterPro" id="IPR003591">
    <property type="entry name" value="Leu-rich_rpt_typical-subtyp"/>
</dbReference>
<dbReference type="GO" id="GO:0042497">
    <property type="term" value="F:triacyl lipopeptide binding"/>
    <property type="evidence" value="ECO:0007669"/>
    <property type="project" value="TreeGrafter"/>
</dbReference>
<name>A0A8D0DRC6_SALMN</name>
<dbReference type="InterPro" id="IPR035897">
    <property type="entry name" value="Toll_tir_struct_dom_sf"/>
</dbReference>
<dbReference type="InterPro" id="IPR000157">
    <property type="entry name" value="TIR_dom"/>
</dbReference>
<dbReference type="GeneTree" id="ENSGT00940000156323"/>
<dbReference type="InterPro" id="IPR032675">
    <property type="entry name" value="LRR_dom_sf"/>
</dbReference>
<feature type="domain" description="TIR" evidence="15">
    <location>
        <begin position="677"/>
        <end position="818"/>
    </location>
</feature>
<dbReference type="Pfam" id="PF01582">
    <property type="entry name" value="TIR"/>
    <property type="match status" value="1"/>
</dbReference>
<evidence type="ECO:0000256" key="9">
    <source>
        <dbReference type="ARBA" id="ARBA00022989"/>
    </source>
</evidence>
<evidence type="ECO:0000256" key="12">
    <source>
        <dbReference type="ARBA" id="ARBA00023180"/>
    </source>
</evidence>
<evidence type="ECO:0000256" key="13">
    <source>
        <dbReference type="ARBA" id="ARBA00023198"/>
    </source>
</evidence>
<evidence type="ECO:0000259" key="15">
    <source>
        <dbReference type="PROSITE" id="PS50104"/>
    </source>
</evidence>
<dbReference type="Proteomes" id="UP000694421">
    <property type="component" value="Unplaced"/>
</dbReference>
<proteinExistence type="inferred from homology"/>
<dbReference type="PRINTS" id="PR01537">
    <property type="entry name" value="INTRLKN1R1F"/>
</dbReference>
<accession>A0A8D0DRC6</accession>
<dbReference type="GO" id="GO:0006954">
    <property type="term" value="P:inflammatory response"/>
    <property type="evidence" value="ECO:0007669"/>
    <property type="project" value="UniProtKB-KW"/>
</dbReference>
<keyword evidence="3" id="KW-0399">Innate immunity</keyword>
<keyword evidence="13" id="KW-0395">Inflammatory response</keyword>
<dbReference type="SMART" id="SM00255">
    <property type="entry name" value="TIR"/>
    <property type="match status" value="1"/>
</dbReference>
<keyword evidence="12" id="KW-0325">Glycoprotein</keyword>
<dbReference type="GO" id="GO:0045087">
    <property type="term" value="P:innate immune response"/>
    <property type="evidence" value="ECO:0007669"/>
    <property type="project" value="UniProtKB-KW"/>
</dbReference>
<evidence type="ECO:0000256" key="6">
    <source>
        <dbReference type="ARBA" id="ARBA00022729"/>
    </source>
</evidence>
<evidence type="ECO:0000256" key="2">
    <source>
        <dbReference type="ARBA" id="ARBA00009634"/>
    </source>
</evidence>
<comment type="subcellular location">
    <subcellularLocation>
        <location evidence="1">Membrane</location>
        <topology evidence="1">Single-pass type I membrane protein</topology>
    </subcellularLocation>
</comment>
<dbReference type="InterPro" id="IPR001611">
    <property type="entry name" value="Leu-rich_rpt"/>
</dbReference>
<keyword evidence="11" id="KW-0675">Receptor</keyword>
<dbReference type="Ensembl" id="ENSSMRT00000022289.1">
    <property type="protein sequence ID" value="ENSSMRP00000019011.1"/>
    <property type="gene ID" value="ENSSMRG00000014815.1"/>
</dbReference>
<comment type="similarity">
    <text evidence="2">Belongs to the Toll-like receptor family.</text>
</comment>
<evidence type="ECO:0000256" key="14">
    <source>
        <dbReference type="SAM" id="Phobius"/>
    </source>
</evidence>
<dbReference type="PANTHER" id="PTHR24365">
    <property type="entry name" value="TOLL-LIKE RECEPTOR"/>
    <property type="match status" value="1"/>
</dbReference>
<keyword evidence="5 14" id="KW-0812">Transmembrane</keyword>
<reference evidence="16" key="2">
    <citation type="submission" date="2025-09" db="UniProtKB">
        <authorList>
            <consortium name="Ensembl"/>
        </authorList>
    </citation>
    <scope>IDENTIFICATION</scope>
</reference>
<keyword evidence="10 14" id="KW-0472">Membrane</keyword>
<organism evidence="16 17">
    <name type="scientific">Salvator merianae</name>
    <name type="common">Argentine black and white tegu</name>
    <name type="synonym">Tupinambis merianae</name>
    <dbReference type="NCBI Taxonomy" id="96440"/>
    <lineage>
        <taxon>Eukaryota</taxon>
        <taxon>Metazoa</taxon>
        <taxon>Chordata</taxon>
        <taxon>Craniata</taxon>
        <taxon>Vertebrata</taxon>
        <taxon>Euteleostomi</taxon>
        <taxon>Lepidosauria</taxon>
        <taxon>Squamata</taxon>
        <taxon>Bifurcata</taxon>
        <taxon>Unidentata</taxon>
        <taxon>Episquamata</taxon>
        <taxon>Laterata</taxon>
        <taxon>Teiioidea</taxon>
        <taxon>Teiidae</taxon>
        <taxon>Salvator</taxon>
    </lineage>
</organism>
<dbReference type="OMA" id="MYVQGNH"/>
<dbReference type="GO" id="GO:0005886">
    <property type="term" value="C:plasma membrane"/>
    <property type="evidence" value="ECO:0007669"/>
    <property type="project" value="TreeGrafter"/>
</dbReference>
<dbReference type="Gene3D" id="3.80.10.10">
    <property type="entry name" value="Ribonuclease Inhibitor"/>
    <property type="match status" value="3"/>
</dbReference>
<dbReference type="GO" id="GO:0038023">
    <property type="term" value="F:signaling receptor activity"/>
    <property type="evidence" value="ECO:0007669"/>
    <property type="project" value="TreeGrafter"/>
</dbReference>
<keyword evidence="17" id="KW-1185">Reference proteome</keyword>
<evidence type="ECO:0000256" key="11">
    <source>
        <dbReference type="ARBA" id="ARBA00023170"/>
    </source>
</evidence>
<evidence type="ECO:0000313" key="16">
    <source>
        <dbReference type="Ensembl" id="ENSSMRP00000019011.1"/>
    </source>
</evidence>
<evidence type="ECO:0000256" key="8">
    <source>
        <dbReference type="ARBA" id="ARBA00022859"/>
    </source>
</evidence>
<dbReference type="GO" id="GO:0002224">
    <property type="term" value="P:toll-like receptor signaling pathway"/>
    <property type="evidence" value="ECO:0007669"/>
    <property type="project" value="TreeGrafter"/>
</dbReference>
<evidence type="ECO:0000256" key="7">
    <source>
        <dbReference type="ARBA" id="ARBA00022737"/>
    </source>
</evidence>
<dbReference type="AlphaFoldDB" id="A0A8D0DRC6"/>
<dbReference type="SUPFAM" id="SSF52058">
    <property type="entry name" value="L domain-like"/>
    <property type="match status" value="2"/>
</dbReference>
<sequence length="847" mass="97253">MNNISFLSSRMSIFTRILDFYLILLFFVGESEFQHPGDKIYVSKPPYYYSLKHPSSNESRRNLSFSHNVVKDVKMDNLGTPEILNLSFTSELIAASPTHVPQPVSPLKFPQTREMTRSLPKEKSPGEPSVAPAEYQQVIHSLLNTSPVLKLNTVDHRTQHEKRAGFPPLALRMTSGCGGEVDGVFDVSNTNLSEKELREKMNPRRCRTILDKITEVNISHNHLQMDLRILIKLLLKIKNVHSIDVSYNKINRKMVNIKRICFLKKGNLLFLNLSHNPLTTLKNLCLPSSLKSIDLSFTGISRIPKQFALHLIHLEVMSVQGNNFIYSPSTLSDRHKKKPSHLRISYINVSNQPPIENLPTKLQHLIMSNCLIVELPEWFATKLGKLVFLDLSNNPMHKFPQLPNSLHRLDLSNSNLQMIAELQHCSDLTQFKIANNKIQSFLPTYLPVSLKEFDISINKLHTFPYLGTLQKLESLNVSGNLIMQLNLNRSSPLANLDASRNVITELPDHTAKFLPELKYLNLSENKISFLQPGSLPKSLLELDISDNAITIIVKETFGQLANLNILTVQGKHFFCNCDLYWFASIYLSSPHLQINGREGLLCSFPPQKRGLLVENSNLTVLYCSLSLQVSITACTAILVMSILMVLFWRFHGPWYIKMGWYWCMAKRKQYEKRPEHKLYDAFISYSETDGPWTKGTLLEKLEANGFKVCYHERDFRPGHPVLGNIFYCIENSHKVLFVLSPGFVNSCWCQYELYFAEHRVLNENQDSLIMVVLEDLPLNSIPQKFSKLRKLLKRKTYLKWSPEEHKQKLFWRQLTAVLRTTNEPIVLMEENGTHQRNPEDTCEVVVT</sequence>
<evidence type="ECO:0000313" key="17">
    <source>
        <dbReference type="Proteomes" id="UP000694421"/>
    </source>
</evidence>
<dbReference type="SUPFAM" id="SSF52200">
    <property type="entry name" value="Toll/Interleukin receptor TIR domain"/>
    <property type="match status" value="1"/>
</dbReference>
<keyword evidence="7" id="KW-0677">Repeat</keyword>